<keyword evidence="8" id="KW-1185">Reference proteome</keyword>
<feature type="region of interest" description="Disordered" evidence="5">
    <location>
        <begin position="154"/>
        <end position="185"/>
    </location>
</feature>
<evidence type="ECO:0000313" key="8">
    <source>
        <dbReference type="Proteomes" id="UP000623419"/>
    </source>
</evidence>
<feature type="domain" description="CheB-type methylesterase" evidence="6">
    <location>
        <begin position="368"/>
        <end position="448"/>
    </location>
</feature>
<evidence type="ECO:0000256" key="1">
    <source>
        <dbReference type="ARBA" id="ARBA00022801"/>
    </source>
</evidence>
<dbReference type="PANTHER" id="PTHR42872">
    <property type="entry name" value="PROTEIN-GLUTAMATE METHYLESTERASE/PROTEIN-GLUTAMINE GLUTAMINASE"/>
    <property type="match status" value="1"/>
</dbReference>
<accession>A0ABQ1HSI3</accession>
<protein>
    <recommendedName>
        <fullName evidence="2">protein-glutamate methylesterase</fullName>
        <ecNumber evidence="2">3.1.1.61</ecNumber>
    </recommendedName>
</protein>
<evidence type="ECO:0000256" key="5">
    <source>
        <dbReference type="SAM" id="MobiDB-lite"/>
    </source>
</evidence>
<keyword evidence="1" id="KW-0378">Hydrolase</keyword>
<dbReference type="RefSeq" id="WP_188665077.1">
    <property type="nucleotide sequence ID" value="NZ_BMKC01000003.1"/>
</dbReference>
<evidence type="ECO:0000313" key="7">
    <source>
        <dbReference type="EMBL" id="GGA86121.1"/>
    </source>
</evidence>
<feature type="compositionally biased region" description="Acidic residues" evidence="5">
    <location>
        <begin position="249"/>
        <end position="263"/>
    </location>
</feature>
<comment type="catalytic activity">
    <reaction evidence="3">
        <text>[protein]-L-glutamate 5-O-methyl ester + H2O = L-glutamyl-[protein] + methanol + H(+)</text>
        <dbReference type="Rhea" id="RHEA:23236"/>
        <dbReference type="Rhea" id="RHEA-COMP:10208"/>
        <dbReference type="Rhea" id="RHEA-COMP:10311"/>
        <dbReference type="ChEBI" id="CHEBI:15377"/>
        <dbReference type="ChEBI" id="CHEBI:15378"/>
        <dbReference type="ChEBI" id="CHEBI:17790"/>
        <dbReference type="ChEBI" id="CHEBI:29973"/>
        <dbReference type="ChEBI" id="CHEBI:82795"/>
        <dbReference type="EC" id="3.1.1.61"/>
    </reaction>
</comment>
<evidence type="ECO:0000256" key="2">
    <source>
        <dbReference type="ARBA" id="ARBA00039140"/>
    </source>
</evidence>
<feature type="region of interest" description="Disordered" evidence="5">
    <location>
        <begin position="201"/>
        <end position="313"/>
    </location>
</feature>
<dbReference type="SUPFAM" id="SSF52738">
    <property type="entry name" value="Methylesterase CheB, C-terminal domain"/>
    <property type="match status" value="1"/>
</dbReference>
<feature type="region of interest" description="Disordered" evidence="5">
    <location>
        <begin position="111"/>
        <end position="142"/>
    </location>
</feature>
<comment type="caution">
    <text evidence="7">The sequence shown here is derived from an EMBL/GenBank/DDBJ whole genome shotgun (WGS) entry which is preliminary data.</text>
</comment>
<proteinExistence type="predicted"/>
<evidence type="ECO:0000256" key="4">
    <source>
        <dbReference type="PROSITE-ProRule" id="PRU00050"/>
    </source>
</evidence>
<dbReference type="InterPro" id="IPR000673">
    <property type="entry name" value="Sig_transdc_resp-reg_Me-estase"/>
</dbReference>
<dbReference type="Proteomes" id="UP000623419">
    <property type="component" value="Unassembled WGS sequence"/>
</dbReference>
<sequence length="542" mass="55371">MAEAAVRVALLARPGDARDQLRRALAELGAELVAEGDPSELDPATVAGHSPRVVLVSLEPAIEDALERFDDLLAQPGVEVLYDDAEVTRQLDGWDLARWARHLAAKLVGTDVLPPVPGDADPLPQMDLSRMEPGAPPKPSDVMADAKLEDYASESLDLSEWVPTQPKLSDEPRDEDAPDPGAAQAPAEDLDLDLDLSGLEQALAGGGSPGDGAAQPEPEAGLGAADPGEEPLLADMELADGPVRFSSFSDDDVPPADTLDDDVAALAAQLEAFEASDQRQEARDPEYDLGVEPAPEQAAPAPESPAPPPPAAAPRVGGFGGFGNLELAPMDDAPPEAAVDVAFAPSSGSGGQPASRLSLVDHDAPPSQATHAGALLVLAGLGGPDAVRQLLAALPVNLPLPVLLYQHLDTGKHERLVDQLAKASRLPLDLAQEGKLAYPGRVAVLPPGMGACLEGSNLAFTGGDLAAVLAALPPADSGVLVLSGADASLVPAVLEIHAAGGLVLAQDPSGCFDPVAAEAVAQAGAASGAPADLAARIVERWH</sequence>
<dbReference type="PROSITE" id="PS50122">
    <property type="entry name" value="CHEB"/>
    <property type="match status" value="1"/>
</dbReference>
<dbReference type="Gene3D" id="3.40.50.180">
    <property type="entry name" value="Methylesterase CheB, C-terminal domain"/>
    <property type="match status" value="1"/>
</dbReference>
<feature type="compositionally biased region" description="Low complexity" evidence="5">
    <location>
        <begin position="292"/>
        <end position="301"/>
    </location>
</feature>
<reference evidence="8" key="1">
    <citation type="journal article" date="2019" name="Int. J. Syst. Evol. Microbiol.">
        <title>The Global Catalogue of Microorganisms (GCM) 10K type strain sequencing project: providing services to taxonomists for standard genome sequencing and annotation.</title>
        <authorList>
            <consortium name="The Broad Institute Genomics Platform"/>
            <consortium name="The Broad Institute Genome Sequencing Center for Infectious Disease"/>
            <person name="Wu L."/>
            <person name="Ma J."/>
        </authorList>
    </citation>
    <scope>NUCLEOTIDE SEQUENCE [LARGE SCALE GENOMIC DNA]</scope>
    <source>
        <strain evidence="8">CGMCC 1.15905</strain>
    </source>
</reference>
<evidence type="ECO:0000256" key="3">
    <source>
        <dbReference type="ARBA" id="ARBA00048267"/>
    </source>
</evidence>
<dbReference type="Pfam" id="PF01339">
    <property type="entry name" value="CheB_methylest"/>
    <property type="match status" value="1"/>
</dbReference>
<dbReference type="InterPro" id="IPR035909">
    <property type="entry name" value="CheB_C"/>
</dbReference>
<dbReference type="EC" id="3.1.1.61" evidence="2"/>
<name>A0ABQ1HSI3_9GAMM</name>
<organism evidence="7 8">
    <name type="scientific">Arenimonas soli</name>
    <dbReference type="NCBI Taxonomy" id="2269504"/>
    <lineage>
        <taxon>Bacteria</taxon>
        <taxon>Pseudomonadati</taxon>
        <taxon>Pseudomonadota</taxon>
        <taxon>Gammaproteobacteria</taxon>
        <taxon>Lysobacterales</taxon>
        <taxon>Lysobacteraceae</taxon>
        <taxon>Arenimonas</taxon>
    </lineage>
</organism>
<evidence type="ECO:0000259" key="6">
    <source>
        <dbReference type="PROSITE" id="PS50122"/>
    </source>
</evidence>
<comment type="caution">
    <text evidence="4">Lacks conserved residue(s) required for the propagation of feature annotation.</text>
</comment>
<feature type="compositionally biased region" description="Basic and acidic residues" evidence="5">
    <location>
        <begin position="276"/>
        <end position="286"/>
    </location>
</feature>
<dbReference type="EMBL" id="BMKC01000003">
    <property type="protein sequence ID" value="GGA86121.1"/>
    <property type="molecule type" value="Genomic_DNA"/>
</dbReference>
<gene>
    <name evidence="7" type="ORF">GCM10011521_25780</name>
</gene>
<dbReference type="PANTHER" id="PTHR42872:SF6">
    <property type="entry name" value="PROTEIN-GLUTAMATE METHYLESTERASE_PROTEIN-GLUTAMINE GLUTAMINASE"/>
    <property type="match status" value="1"/>
</dbReference>
<feature type="compositionally biased region" description="Pro residues" evidence="5">
    <location>
        <begin position="302"/>
        <end position="312"/>
    </location>
</feature>